<accession>A0A285UUA7</accession>
<dbReference type="EMBL" id="OBQF01000005">
    <property type="protein sequence ID" value="SOC43811.1"/>
    <property type="molecule type" value="Genomic_DNA"/>
</dbReference>
<evidence type="ECO:0000313" key="3">
    <source>
        <dbReference type="Proteomes" id="UP000219412"/>
    </source>
</evidence>
<dbReference type="AlphaFoldDB" id="A0A285UUA7"/>
<sequence length="59" mass="6044">MATRETGNAKHKINYLGICIVAGTAFGISLGGMFDSTIIGMVTGSGLGSAIGYLYNSKN</sequence>
<keyword evidence="1" id="KW-1133">Transmembrane helix</keyword>
<evidence type="ECO:0000256" key="1">
    <source>
        <dbReference type="SAM" id="Phobius"/>
    </source>
</evidence>
<name>A0A285UUA7_9STAP</name>
<evidence type="ECO:0008006" key="4">
    <source>
        <dbReference type="Google" id="ProtNLM"/>
    </source>
</evidence>
<gene>
    <name evidence="2" type="ORF">SAMN05878391_2116</name>
</gene>
<feature type="transmembrane region" description="Helical" evidence="1">
    <location>
        <begin position="38"/>
        <end position="55"/>
    </location>
</feature>
<dbReference type="Proteomes" id="UP000219412">
    <property type="component" value="Unassembled WGS sequence"/>
</dbReference>
<protein>
    <recommendedName>
        <fullName evidence="4">Glycine zipper family protein</fullName>
    </recommendedName>
</protein>
<evidence type="ECO:0000313" key="2">
    <source>
        <dbReference type="EMBL" id="SOC43811.1"/>
    </source>
</evidence>
<keyword evidence="1" id="KW-0472">Membrane</keyword>
<organism evidence="2 3">
    <name type="scientific">Salinicoccus kekensis</name>
    <dbReference type="NCBI Taxonomy" id="714307"/>
    <lineage>
        <taxon>Bacteria</taxon>
        <taxon>Bacillati</taxon>
        <taxon>Bacillota</taxon>
        <taxon>Bacilli</taxon>
        <taxon>Bacillales</taxon>
        <taxon>Staphylococcaceae</taxon>
        <taxon>Salinicoccus</taxon>
    </lineage>
</organism>
<keyword evidence="3" id="KW-1185">Reference proteome</keyword>
<dbReference type="OrthoDB" id="9857304at2"/>
<keyword evidence="1" id="KW-0812">Transmembrane</keyword>
<feature type="transmembrane region" description="Helical" evidence="1">
    <location>
        <begin position="12"/>
        <end position="32"/>
    </location>
</feature>
<dbReference type="RefSeq" id="WP_097041866.1">
    <property type="nucleotide sequence ID" value="NZ_OBQF01000005.1"/>
</dbReference>
<proteinExistence type="predicted"/>
<reference evidence="3" key="1">
    <citation type="submission" date="2017-08" db="EMBL/GenBank/DDBJ databases">
        <authorList>
            <person name="Varghese N."/>
            <person name="Submissions S."/>
        </authorList>
    </citation>
    <scope>NUCLEOTIDE SEQUENCE [LARGE SCALE GENOMIC DNA]</scope>
    <source>
        <strain evidence="3">DSM 23173</strain>
    </source>
</reference>